<organism evidence="3 4">
    <name type="scientific">Oikopleura dioica</name>
    <name type="common">Tunicate</name>
    <dbReference type="NCBI Taxonomy" id="34765"/>
    <lineage>
        <taxon>Eukaryota</taxon>
        <taxon>Metazoa</taxon>
        <taxon>Chordata</taxon>
        <taxon>Tunicata</taxon>
        <taxon>Appendicularia</taxon>
        <taxon>Copelata</taxon>
        <taxon>Oikopleuridae</taxon>
        <taxon>Oikopleura</taxon>
    </lineage>
</organism>
<feature type="signal peptide" evidence="2">
    <location>
        <begin position="1"/>
        <end position="15"/>
    </location>
</feature>
<dbReference type="PANTHER" id="PTHR24637">
    <property type="entry name" value="COLLAGEN"/>
    <property type="match status" value="1"/>
</dbReference>
<dbReference type="PANTHER" id="PTHR24637:SF421">
    <property type="entry name" value="CUTICLE COLLAGEN DPY-2"/>
    <property type="match status" value="1"/>
</dbReference>
<dbReference type="Proteomes" id="UP001158576">
    <property type="component" value="Chromosome PAR"/>
</dbReference>
<dbReference type="EMBL" id="OU015568">
    <property type="protein sequence ID" value="CAG5080359.1"/>
    <property type="molecule type" value="Genomic_DNA"/>
</dbReference>
<evidence type="ECO:0000313" key="3">
    <source>
        <dbReference type="EMBL" id="CAG5080359.1"/>
    </source>
</evidence>
<keyword evidence="4" id="KW-1185">Reference proteome</keyword>
<dbReference type="InterPro" id="IPR008160">
    <property type="entry name" value="Collagen"/>
</dbReference>
<feature type="chain" id="PRO_5045390747" evidence="2">
    <location>
        <begin position="16"/>
        <end position="449"/>
    </location>
</feature>
<sequence>MAKLFYLAAFGLAASQTCVAPKHEIFWPKYEAGTASRLLHPPQLHCQFTECPPLFTDRRSCNRVGIAYHGDMANDRLGDFKFTQAHPPIARRDFLRTVYQPIVQTFAEYNREVIDLGDLHSRSFDRLRTGLEAGDVLIYVANEYQDNSATVNFCKQLINRGVVILPVFVGSDGDIGQLALLAETQKTGAIQDALRQTRAAQRFLDANTGGLILPAVDTGMGTGSRRREAIVMFSALFAQCPGSCISYCETNFQEQRVSFPEPRNAKAGCCGPVGPDGPMGPQGNPGPAGCEGPTGRNGPDGEPGPAGPQGDCGAPGGPGRQGLPGAPGAQGNRGADGEPGECGANGKRGLPGSPGLPGKAGERGAPGAQGPCGSPGAQGERGPKGSRGLPGNIGANGIGMLTRNIDFANAQQDLFDRALFEVLQDTTVWNLVHQHVRPAEPYNSCSCDV</sequence>
<protein>
    <submittedName>
        <fullName evidence="3">Oidioi.mRNA.OKI2018_I69.PAR.g9554.t1.cds</fullName>
    </submittedName>
</protein>
<name>A0ABN7RPW7_OIKDI</name>
<reference evidence="3 4" key="1">
    <citation type="submission" date="2021-04" db="EMBL/GenBank/DDBJ databases">
        <authorList>
            <person name="Bliznina A."/>
        </authorList>
    </citation>
    <scope>NUCLEOTIDE SEQUENCE [LARGE SCALE GENOMIC DNA]</scope>
</reference>
<keyword evidence="2" id="KW-0732">Signal</keyword>
<proteinExistence type="predicted"/>
<evidence type="ECO:0000313" key="4">
    <source>
        <dbReference type="Proteomes" id="UP001158576"/>
    </source>
</evidence>
<gene>
    <name evidence="3" type="ORF">OKIOD_LOCUS1112</name>
</gene>
<accession>A0ABN7RPW7</accession>
<evidence type="ECO:0000256" key="2">
    <source>
        <dbReference type="SAM" id="SignalP"/>
    </source>
</evidence>
<dbReference type="Pfam" id="PF01391">
    <property type="entry name" value="Collagen"/>
    <property type="match status" value="2"/>
</dbReference>
<feature type="compositionally biased region" description="Gly residues" evidence="1">
    <location>
        <begin position="313"/>
        <end position="322"/>
    </location>
</feature>
<evidence type="ECO:0000256" key="1">
    <source>
        <dbReference type="SAM" id="MobiDB-lite"/>
    </source>
</evidence>
<feature type="region of interest" description="Disordered" evidence="1">
    <location>
        <begin position="276"/>
        <end position="391"/>
    </location>
</feature>